<sequence length="45" mass="5497">MHRTSWKNIIGFTLKIFIYAVIIFFLIYLYQYLGISSAHFIYNEF</sequence>
<keyword evidence="1" id="KW-1133">Transmembrane helix</keyword>
<dbReference type="AlphaFoldDB" id="A0AA47B5I0"/>
<dbReference type="Proteomes" id="UP001164557">
    <property type="component" value="Chromosome"/>
</dbReference>
<dbReference type="InterPro" id="IPR021008">
    <property type="entry name" value="DltX"/>
</dbReference>
<evidence type="ECO:0000256" key="1">
    <source>
        <dbReference type="SAM" id="Phobius"/>
    </source>
</evidence>
<dbReference type="EMBL" id="CP084389">
    <property type="protein sequence ID" value="UZX30523.1"/>
    <property type="molecule type" value="Genomic_DNA"/>
</dbReference>
<protein>
    <submittedName>
        <fullName evidence="2">Teichoic acid D-Ala incorporation-associated protein DltX</fullName>
    </submittedName>
</protein>
<keyword evidence="1" id="KW-0472">Membrane</keyword>
<dbReference type="Pfam" id="PF12459">
    <property type="entry name" value="DltX"/>
    <property type="match status" value="1"/>
</dbReference>
<feature type="transmembrane region" description="Helical" evidence="1">
    <location>
        <begin position="12"/>
        <end position="33"/>
    </location>
</feature>
<evidence type="ECO:0000313" key="2">
    <source>
        <dbReference type="EMBL" id="UZX30523.1"/>
    </source>
</evidence>
<evidence type="ECO:0000313" key="3">
    <source>
        <dbReference type="Proteomes" id="UP001164557"/>
    </source>
</evidence>
<gene>
    <name evidence="2" type="ORF">LDX53_07965</name>
</gene>
<reference evidence="2" key="1">
    <citation type="submission" date="2021-09" db="EMBL/GenBank/DDBJ databases">
        <title>Lactobacillus species from Apis mellifera, Switzerland.</title>
        <authorList>
            <person name="Pfister J."/>
            <person name="Brown A."/>
            <person name="Neumann P."/>
            <person name="Collaud A."/>
            <person name="Retschnig G."/>
            <person name="Perreten V."/>
        </authorList>
    </citation>
    <scope>NUCLEOTIDE SEQUENCE</scope>
    <source>
        <strain evidence="2">IBH002</strain>
    </source>
</reference>
<organism evidence="2 3">
    <name type="scientific">Lactobacillus helsingborgensis</name>
    <dbReference type="NCBI Taxonomy" id="1218494"/>
    <lineage>
        <taxon>Bacteria</taxon>
        <taxon>Bacillati</taxon>
        <taxon>Bacillota</taxon>
        <taxon>Bacilli</taxon>
        <taxon>Lactobacillales</taxon>
        <taxon>Lactobacillaceae</taxon>
        <taxon>Lactobacillus</taxon>
    </lineage>
</organism>
<keyword evidence="3" id="KW-1185">Reference proteome</keyword>
<accession>A0AA47B5I0</accession>
<name>A0AA47B5I0_9LACO</name>
<proteinExistence type="predicted"/>
<keyword evidence="1" id="KW-0812">Transmembrane</keyword>